<feature type="non-terminal residue" evidence="2">
    <location>
        <position position="1"/>
    </location>
</feature>
<evidence type="ECO:0000313" key="3">
    <source>
        <dbReference type="Proteomes" id="UP000654075"/>
    </source>
</evidence>
<dbReference type="AlphaFoldDB" id="A0A813G8G2"/>
<gene>
    <name evidence="2" type="ORF">PGLA1383_LOCUS36738</name>
</gene>
<protein>
    <submittedName>
        <fullName evidence="2">Uncharacterized protein</fullName>
    </submittedName>
</protein>
<dbReference type="EMBL" id="CAJNNV010026856">
    <property type="protein sequence ID" value="CAE8619145.1"/>
    <property type="molecule type" value="Genomic_DNA"/>
</dbReference>
<proteinExistence type="predicted"/>
<comment type="caution">
    <text evidence="2">The sequence shown here is derived from an EMBL/GenBank/DDBJ whole genome shotgun (WGS) entry which is preliminary data.</text>
</comment>
<accession>A0A813G8G2</accession>
<feature type="region of interest" description="Disordered" evidence="1">
    <location>
        <begin position="22"/>
        <end position="61"/>
    </location>
</feature>
<evidence type="ECO:0000313" key="2">
    <source>
        <dbReference type="EMBL" id="CAE8619145.1"/>
    </source>
</evidence>
<dbReference type="OMA" id="CIDYETH"/>
<reference evidence="2" key="1">
    <citation type="submission" date="2021-02" db="EMBL/GenBank/DDBJ databases">
        <authorList>
            <person name="Dougan E. K."/>
            <person name="Rhodes N."/>
            <person name="Thang M."/>
            <person name="Chan C."/>
        </authorList>
    </citation>
    <scope>NUCLEOTIDE SEQUENCE</scope>
</reference>
<dbReference type="OrthoDB" id="434749at2759"/>
<organism evidence="2 3">
    <name type="scientific">Polarella glacialis</name>
    <name type="common">Dinoflagellate</name>
    <dbReference type="NCBI Taxonomy" id="89957"/>
    <lineage>
        <taxon>Eukaryota</taxon>
        <taxon>Sar</taxon>
        <taxon>Alveolata</taxon>
        <taxon>Dinophyceae</taxon>
        <taxon>Suessiales</taxon>
        <taxon>Suessiaceae</taxon>
        <taxon>Polarella</taxon>
    </lineage>
</organism>
<keyword evidence="3" id="KW-1185">Reference proteome</keyword>
<dbReference type="Proteomes" id="UP000654075">
    <property type="component" value="Unassembled WGS sequence"/>
</dbReference>
<evidence type="ECO:0000256" key="1">
    <source>
        <dbReference type="SAM" id="MobiDB-lite"/>
    </source>
</evidence>
<sequence length="240" mass="26859">MALLEVENETLKAENRELRKKLVESLRRGGGGGGGGGDRRGREPEKAKERRREPSSAKDQEAIESDTNAVLLVNAQMEAYNESIPNNIPPEKRLPIVNDKMKRFMDGFSDTVQILDLKSGGAIIKDRSTFMKRYSCVFRESGSKLLGSCTKRFYYDASNRPTFCIDYETHASLVTAMPGTPPDGKLGVREARTEYLIVLYEEKGGKLTRMWLRPDTDKLGCDPTASEDIIAHSEAFKAFE</sequence>
<feature type="compositionally biased region" description="Basic and acidic residues" evidence="1">
    <location>
        <begin position="37"/>
        <end position="61"/>
    </location>
</feature>
<name>A0A813G8G2_POLGL</name>